<feature type="transmembrane region" description="Helical" evidence="2">
    <location>
        <begin position="48"/>
        <end position="66"/>
    </location>
</feature>
<name>A0A2P0VN94_9VIRU</name>
<organism evidence="3">
    <name type="scientific">Tetraselmis virus 1</name>
    <dbReference type="NCBI Taxonomy" id="2060617"/>
    <lineage>
        <taxon>Viruses</taxon>
        <taxon>Varidnaviria</taxon>
        <taxon>Bamfordvirae</taxon>
        <taxon>Nucleocytoviricota</taxon>
        <taxon>Megaviricetes</taxon>
        <taxon>Imitervirales</taxon>
        <taxon>Allomimiviridae</taxon>
        <taxon>Oceanusvirus</taxon>
        <taxon>Oceanusvirus kaneohense</taxon>
    </lineage>
</organism>
<evidence type="ECO:0000313" key="3">
    <source>
        <dbReference type="EMBL" id="AUF82374.1"/>
    </source>
</evidence>
<feature type="region of interest" description="Disordered" evidence="1">
    <location>
        <begin position="1"/>
        <end position="22"/>
    </location>
</feature>
<gene>
    <name evidence="3" type="ORF">TetV_282</name>
</gene>
<protein>
    <submittedName>
        <fullName evidence="3">Uncharacterized protein</fullName>
    </submittedName>
</protein>
<keyword evidence="2" id="KW-0472">Membrane</keyword>
<sequence length="68" mass="7396">MDKEGGKSYLSRMNYESSDSTQSEGYMGLDYFDLGGQSDDGAAAKQTFYSSAILTGFLTTVLISFINN</sequence>
<evidence type="ECO:0000313" key="4">
    <source>
        <dbReference type="Proteomes" id="UP000244773"/>
    </source>
</evidence>
<keyword evidence="4" id="KW-1185">Reference proteome</keyword>
<evidence type="ECO:0000256" key="1">
    <source>
        <dbReference type="SAM" id="MobiDB-lite"/>
    </source>
</evidence>
<proteinExistence type="predicted"/>
<accession>A0A2P0VN94</accession>
<dbReference type="Proteomes" id="UP000244773">
    <property type="component" value="Segment"/>
</dbReference>
<keyword evidence="2" id="KW-1133">Transmembrane helix</keyword>
<dbReference type="EMBL" id="KY322437">
    <property type="protein sequence ID" value="AUF82374.1"/>
    <property type="molecule type" value="Genomic_DNA"/>
</dbReference>
<evidence type="ECO:0000256" key="2">
    <source>
        <dbReference type="SAM" id="Phobius"/>
    </source>
</evidence>
<keyword evidence="2" id="KW-0812">Transmembrane</keyword>
<reference evidence="3" key="1">
    <citation type="journal article" date="2018" name="Virology">
        <title>A giant virus infecting green algae encodes key fermentation genes.</title>
        <authorList>
            <person name="Schvarcz C.R."/>
            <person name="Steward G.F."/>
        </authorList>
    </citation>
    <scope>NUCLEOTIDE SEQUENCE [LARGE SCALE GENOMIC DNA]</scope>
</reference>